<sequence>MTRSAELLQASDPAGALKALTDEIRARPADSKLRVFMAQLLCVVGQWERALNQLTVAAEMDALAVPMKQVYSEAIRCESLRADVFAGKRTPMIFGEPDQWLALLIESLLRQGAGEADLAEDLRARAFDAAPASPGTLDGQAFDWLADADMRIGPVLEAFVNGRYYWVPFSRLAQIKLDAPEDLRDFVWQPAHLAFQNGGEALAMVPTRYEGSERCQDGALQLARKTEWRELRPDVWAGWGQRMWSSNIGEEGSEHPILEVREINFDSMDDTGAPVAGNEDRGA</sequence>
<evidence type="ECO:0000313" key="2">
    <source>
        <dbReference type="Proteomes" id="UP001174908"/>
    </source>
</evidence>
<name>A0ABT7NAI6_9BURK</name>
<gene>
    <name evidence="1" type="ORF">QTH91_10700</name>
</gene>
<keyword evidence="2" id="KW-1185">Reference proteome</keyword>
<dbReference type="Pfam" id="PF07024">
    <property type="entry name" value="ImpE"/>
    <property type="match status" value="1"/>
</dbReference>
<comment type="caution">
    <text evidence="1">The sequence shown here is derived from an EMBL/GenBank/DDBJ whole genome shotgun (WGS) entry which is preliminary data.</text>
</comment>
<evidence type="ECO:0000313" key="1">
    <source>
        <dbReference type="EMBL" id="MDM0044955.1"/>
    </source>
</evidence>
<dbReference type="RefSeq" id="WP_286660064.1">
    <property type="nucleotide sequence ID" value="NZ_JASZYV010000002.1"/>
</dbReference>
<dbReference type="SUPFAM" id="SSF144059">
    <property type="entry name" value="ImpE-like"/>
    <property type="match status" value="1"/>
</dbReference>
<dbReference type="EMBL" id="JASZYV010000002">
    <property type="protein sequence ID" value="MDM0044955.1"/>
    <property type="molecule type" value="Genomic_DNA"/>
</dbReference>
<proteinExistence type="predicted"/>
<dbReference type="Proteomes" id="UP001174908">
    <property type="component" value="Unassembled WGS sequence"/>
</dbReference>
<reference evidence="1" key="1">
    <citation type="submission" date="2023-06" db="EMBL/GenBank/DDBJ databases">
        <authorList>
            <person name="Jiang Y."/>
            <person name="Liu Q."/>
        </authorList>
    </citation>
    <scope>NUCLEOTIDE SEQUENCE</scope>
    <source>
        <strain evidence="1">CGMCC 1.12089</strain>
    </source>
</reference>
<organism evidence="1 2">
    <name type="scientific">Variovorax dokdonensis</name>
    <dbReference type="NCBI Taxonomy" id="344883"/>
    <lineage>
        <taxon>Bacteria</taxon>
        <taxon>Pseudomonadati</taxon>
        <taxon>Pseudomonadota</taxon>
        <taxon>Betaproteobacteria</taxon>
        <taxon>Burkholderiales</taxon>
        <taxon>Comamonadaceae</taxon>
        <taxon>Variovorax</taxon>
    </lineage>
</organism>
<dbReference type="Gene3D" id="1.25.40.10">
    <property type="entry name" value="Tetratricopeptide repeat domain"/>
    <property type="match status" value="1"/>
</dbReference>
<dbReference type="InterPro" id="IPR009211">
    <property type="entry name" value="TagJ"/>
</dbReference>
<accession>A0ABT7NAI6</accession>
<protein>
    <submittedName>
        <fullName evidence="1">Type VI secretion system accessory protein TagJ</fullName>
    </submittedName>
</protein>
<dbReference type="InterPro" id="IPR011990">
    <property type="entry name" value="TPR-like_helical_dom_sf"/>
</dbReference>
<dbReference type="PIRSF" id="PIRSF029288">
    <property type="entry name" value="SciE_ImpE"/>
    <property type="match status" value="1"/>
</dbReference>